<accession>A0A1C6K202</accession>
<name>A0A1C6K202_9FIRM</name>
<dbReference type="PANTHER" id="PTHR33169">
    <property type="entry name" value="PADR-FAMILY TRANSCRIPTIONAL REGULATOR"/>
    <property type="match status" value="1"/>
</dbReference>
<proteinExistence type="predicted"/>
<sequence length="107" mass="12516">MIFQTGAALLECCVLAVLDREDTYGYVLTQRVKGVLQISESTLYPVLRRLQKEASLSTYDRAFQGRNRRYYSITPQGREKLQQYRTEWEAYKNRIDDILLRGLCGDE</sequence>
<reference evidence="2" key="1">
    <citation type="submission" date="2015-09" db="EMBL/GenBank/DDBJ databases">
        <authorList>
            <consortium name="Pathogen Informatics"/>
        </authorList>
    </citation>
    <scope>NUCLEOTIDE SEQUENCE</scope>
    <source>
        <strain evidence="2">2789STDY5834896</strain>
    </source>
</reference>
<evidence type="ECO:0000259" key="1">
    <source>
        <dbReference type="Pfam" id="PF03551"/>
    </source>
</evidence>
<feature type="domain" description="Transcription regulator PadR N-terminal" evidence="1">
    <location>
        <begin position="14"/>
        <end position="83"/>
    </location>
</feature>
<dbReference type="SUPFAM" id="SSF46785">
    <property type="entry name" value="Winged helix' DNA-binding domain"/>
    <property type="match status" value="1"/>
</dbReference>
<dbReference type="AlphaFoldDB" id="A0A1C6K202"/>
<dbReference type="InterPro" id="IPR036388">
    <property type="entry name" value="WH-like_DNA-bd_sf"/>
</dbReference>
<dbReference type="InterPro" id="IPR005149">
    <property type="entry name" value="Tscrpt_reg_PadR_N"/>
</dbReference>
<dbReference type="Pfam" id="PF03551">
    <property type="entry name" value="PadR"/>
    <property type="match status" value="1"/>
</dbReference>
<dbReference type="Gene3D" id="1.10.10.10">
    <property type="entry name" value="Winged helix-like DNA-binding domain superfamily/Winged helix DNA-binding domain"/>
    <property type="match status" value="1"/>
</dbReference>
<dbReference type="InterPro" id="IPR036390">
    <property type="entry name" value="WH_DNA-bd_sf"/>
</dbReference>
<organism evidence="2">
    <name type="scientific">uncultured Anaerotruncus sp</name>
    <dbReference type="NCBI Taxonomy" id="905011"/>
    <lineage>
        <taxon>Bacteria</taxon>
        <taxon>Bacillati</taxon>
        <taxon>Bacillota</taxon>
        <taxon>Clostridia</taxon>
        <taxon>Eubacteriales</taxon>
        <taxon>Oscillospiraceae</taxon>
        <taxon>Anaerotruncus</taxon>
        <taxon>environmental samples</taxon>
    </lineage>
</organism>
<dbReference type="PANTHER" id="PTHR33169:SF14">
    <property type="entry name" value="TRANSCRIPTIONAL REGULATOR RV3488"/>
    <property type="match status" value="1"/>
</dbReference>
<dbReference type="EMBL" id="FMHG01000002">
    <property type="protein sequence ID" value="SCJ88324.1"/>
    <property type="molecule type" value="Genomic_DNA"/>
</dbReference>
<gene>
    <name evidence="2" type="ORF">SAMEA3545359_02557</name>
</gene>
<dbReference type="InterPro" id="IPR052509">
    <property type="entry name" value="Metal_resp_DNA-bind_regulator"/>
</dbReference>
<evidence type="ECO:0000313" key="2">
    <source>
        <dbReference type="EMBL" id="SCJ88324.1"/>
    </source>
</evidence>
<protein>
    <submittedName>
        <fullName evidence="2">Transcriptional regulator, Acidobacterial, PadR-family</fullName>
    </submittedName>
</protein>